<reference evidence="3" key="1">
    <citation type="submission" date="2017-06" db="EMBL/GenBank/DDBJ databases">
        <title>Genome analysis of Fimbriiglobus ruber SP5, the first member of the order Planctomycetales with confirmed chitinolytic capability.</title>
        <authorList>
            <person name="Ravin N.V."/>
            <person name="Rakitin A.L."/>
            <person name="Ivanova A.A."/>
            <person name="Beletsky A.V."/>
            <person name="Kulichevskaya I.S."/>
            <person name="Mardanov A.V."/>
            <person name="Dedysh S.N."/>
        </authorList>
    </citation>
    <scope>NUCLEOTIDE SEQUENCE [LARGE SCALE GENOMIC DNA]</scope>
    <source>
        <strain evidence="3">SP5</strain>
    </source>
</reference>
<protein>
    <submittedName>
        <fullName evidence="2">Periplasmic serine proteinase DO</fullName>
    </submittedName>
</protein>
<dbReference type="SUPFAM" id="SSF50494">
    <property type="entry name" value="Trypsin-like serine proteases"/>
    <property type="match status" value="1"/>
</dbReference>
<dbReference type="AlphaFoldDB" id="A0A225E796"/>
<dbReference type="GO" id="GO:0004252">
    <property type="term" value="F:serine-type endopeptidase activity"/>
    <property type="evidence" value="ECO:0007669"/>
    <property type="project" value="InterPro"/>
</dbReference>
<name>A0A225E796_9BACT</name>
<feature type="compositionally biased region" description="Pro residues" evidence="1">
    <location>
        <begin position="366"/>
        <end position="377"/>
    </location>
</feature>
<feature type="region of interest" description="Disordered" evidence="1">
    <location>
        <begin position="360"/>
        <end position="389"/>
    </location>
</feature>
<comment type="caution">
    <text evidence="2">The sequence shown here is derived from an EMBL/GenBank/DDBJ whole genome shotgun (WGS) entry which is preliminary data.</text>
</comment>
<dbReference type="PRINTS" id="PR00834">
    <property type="entry name" value="PROTEASES2C"/>
</dbReference>
<sequence length="619" mass="66780">MLVNREVDAMKSIACRPRILFAAFVLTLGAAALLVSGANRAAGEVDKAVLEAEAKRVAVIAKVKPTVAAVCFYGGEACGSGVVIDEEGYALTNFHVVQPTGPVLQCGLADGKLYDAVVVGLDKVGDVALIKLLPKKAGDKFAFAKLADSDGVKVGDWSMAMGNPFGLSLDFTPTVTYGLVSGVNRYQPPEGKGTLEYTDCIQTDTSINPGNSGGPLFDANGDLIGINGRGSFEKRGRVNSGVGYAISINQIKNFLGHLRAGIDTDHATLGAAIETANEDGELAKMVVRSILEDSDAAKRGLALGDEVVRFAGRQLSSTNQYKNILGIFPKEWRLPLTYRHANAEKKEILVRLMGNIDTVVEKPMAGGPPMPPGPPGGGRPQHEGQDKSPAKKLFEEKKGFANYYFNKQCQDKLTAAFKQTGDFTPLAGNWKAAGTIELTDRKGEFQLTFVDGSDGMTEVKISRNGIDDAVKPLKADQPLGELVQPQGSGGLLAALYQYRRLLTAGKGGFEGGFDHGGHEPFYPPRTDGTQPESLKDLRVDCEVLRTKHASFETKWYFSLADHRLLGCEAVINKEDDPCELYFGDYKPVDGRQLPHRIEVRTGNKKYAVMTVKSYQLDKK</sequence>
<keyword evidence="3" id="KW-1185">Reference proteome</keyword>
<dbReference type="InterPro" id="IPR009003">
    <property type="entry name" value="Peptidase_S1_PA"/>
</dbReference>
<evidence type="ECO:0000256" key="1">
    <source>
        <dbReference type="SAM" id="MobiDB-lite"/>
    </source>
</evidence>
<dbReference type="EMBL" id="NIDE01000003">
    <property type="protein sequence ID" value="OWK44307.1"/>
    <property type="molecule type" value="Genomic_DNA"/>
</dbReference>
<dbReference type="InterPro" id="IPR036034">
    <property type="entry name" value="PDZ_sf"/>
</dbReference>
<proteinExistence type="predicted"/>
<gene>
    <name evidence="2" type="ORF">FRUB_02239</name>
</gene>
<dbReference type="Pfam" id="PF13365">
    <property type="entry name" value="Trypsin_2"/>
    <property type="match status" value="1"/>
</dbReference>
<feature type="compositionally biased region" description="Basic and acidic residues" evidence="1">
    <location>
        <begin position="380"/>
        <end position="389"/>
    </location>
</feature>
<dbReference type="GO" id="GO:0006508">
    <property type="term" value="P:proteolysis"/>
    <property type="evidence" value="ECO:0007669"/>
    <property type="project" value="InterPro"/>
</dbReference>
<accession>A0A225E796</accession>
<dbReference type="Gene3D" id="2.40.10.120">
    <property type="match status" value="1"/>
</dbReference>
<evidence type="ECO:0000313" key="2">
    <source>
        <dbReference type="EMBL" id="OWK44307.1"/>
    </source>
</evidence>
<dbReference type="Gene3D" id="2.30.42.10">
    <property type="match status" value="1"/>
</dbReference>
<dbReference type="SUPFAM" id="SSF50156">
    <property type="entry name" value="PDZ domain-like"/>
    <property type="match status" value="1"/>
</dbReference>
<dbReference type="Proteomes" id="UP000214646">
    <property type="component" value="Unassembled WGS sequence"/>
</dbReference>
<organism evidence="2 3">
    <name type="scientific">Fimbriiglobus ruber</name>
    <dbReference type="NCBI Taxonomy" id="1908690"/>
    <lineage>
        <taxon>Bacteria</taxon>
        <taxon>Pseudomonadati</taxon>
        <taxon>Planctomycetota</taxon>
        <taxon>Planctomycetia</taxon>
        <taxon>Gemmatales</taxon>
        <taxon>Gemmataceae</taxon>
        <taxon>Fimbriiglobus</taxon>
    </lineage>
</organism>
<dbReference type="PANTHER" id="PTHR43019">
    <property type="entry name" value="SERINE ENDOPROTEASE DEGS"/>
    <property type="match status" value="1"/>
</dbReference>
<dbReference type="InterPro" id="IPR001940">
    <property type="entry name" value="Peptidase_S1C"/>
</dbReference>
<dbReference type="PANTHER" id="PTHR43019:SF62">
    <property type="entry name" value="SERINE ENDOPROTEASE DEGS"/>
    <property type="match status" value="1"/>
</dbReference>
<evidence type="ECO:0000313" key="3">
    <source>
        <dbReference type="Proteomes" id="UP000214646"/>
    </source>
</evidence>